<sequence length="421" mass="43915">MTITNNLFKGGLQLVNEAGVKVGGSNLVPVALRLEKTALDPAHKERSNAKLVLSNATDSAALSGKIELVQPSAYAALLKPIRFAGVAYGDSTAIDLPYLAAASLKFKVTLDDGRTYLSSVKLAQTFGGSMTGDTSDAPRIDLSAQDEYAGGGRSGAADLSADAGVAWDDEKLYFDIIVRDDVHKQSYGGGDIWQGDSIQLGIDLNRGAGAASKQVSELGFALRDDGSVVKWRWKAPDGLQTGALGADVEATVTRDAEAGATRYAIAMPLDQLHGAGFDFDPQAALGFTLLLNENDGSGREGYMEYNQGIGASKDFTLFGDLYLLDGRLQRMVAAFGPGGRERGKGEEGRNVDRRGARLRGAAAGGRGSDGARRGAGCIGGGGRAAYADTDAYASARDKWTDRIADTDAGSRDGHAHAGGNA</sequence>
<organism evidence="3 4">
    <name type="scientific">Cohnella rhizosphaerae</name>
    <dbReference type="NCBI Taxonomy" id="1457232"/>
    <lineage>
        <taxon>Bacteria</taxon>
        <taxon>Bacillati</taxon>
        <taxon>Bacillota</taxon>
        <taxon>Bacilli</taxon>
        <taxon>Bacillales</taxon>
        <taxon>Paenibacillaceae</taxon>
        <taxon>Cohnella</taxon>
    </lineage>
</organism>
<dbReference type="GO" id="GO:0004553">
    <property type="term" value="F:hydrolase activity, hydrolyzing O-glycosyl compounds"/>
    <property type="evidence" value="ECO:0007669"/>
    <property type="project" value="InterPro"/>
</dbReference>
<evidence type="ECO:0000259" key="2">
    <source>
        <dbReference type="Pfam" id="PF06452"/>
    </source>
</evidence>
<comment type="caution">
    <text evidence="3">The sequence shown here is derived from an EMBL/GenBank/DDBJ whole genome shotgun (WGS) entry which is preliminary data.</text>
</comment>
<dbReference type="GO" id="GO:0030246">
    <property type="term" value="F:carbohydrate binding"/>
    <property type="evidence" value="ECO:0007669"/>
    <property type="project" value="InterPro"/>
</dbReference>
<reference evidence="3" key="1">
    <citation type="submission" date="2022-10" db="EMBL/GenBank/DDBJ databases">
        <title>Comparative genomic analysis of Cohnella hashimotonis sp. nov., isolated from the International Space Station.</title>
        <authorList>
            <person name="Simpson A."/>
            <person name="Venkateswaran K."/>
        </authorList>
    </citation>
    <scope>NUCLEOTIDE SEQUENCE</scope>
    <source>
        <strain evidence="3">DSM 28161</strain>
    </source>
</reference>
<dbReference type="CDD" id="cd09621">
    <property type="entry name" value="CBM9_like_5"/>
    <property type="match status" value="1"/>
</dbReference>
<dbReference type="InterPro" id="IPR010502">
    <property type="entry name" value="Carb-bd_dom_fam9"/>
</dbReference>
<evidence type="ECO:0000313" key="4">
    <source>
        <dbReference type="Proteomes" id="UP001153404"/>
    </source>
</evidence>
<dbReference type="GO" id="GO:0016052">
    <property type="term" value="P:carbohydrate catabolic process"/>
    <property type="evidence" value="ECO:0007669"/>
    <property type="project" value="InterPro"/>
</dbReference>
<dbReference type="AlphaFoldDB" id="A0A9X4KNS3"/>
<dbReference type="RefSeq" id="WP_277528197.1">
    <property type="nucleotide sequence ID" value="NZ_JAPDIA010000001.1"/>
</dbReference>
<dbReference type="Gene3D" id="2.60.40.1190">
    <property type="match status" value="1"/>
</dbReference>
<protein>
    <recommendedName>
        <fullName evidence="2">Carbohydrate-binding domain-containing protein</fullName>
    </recommendedName>
</protein>
<accession>A0A9X4KNS3</accession>
<evidence type="ECO:0000256" key="1">
    <source>
        <dbReference type="SAM" id="MobiDB-lite"/>
    </source>
</evidence>
<name>A0A9X4KNS3_9BACL</name>
<dbReference type="Pfam" id="PF06452">
    <property type="entry name" value="CBM9_1"/>
    <property type="match status" value="1"/>
</dbReference>
<dbReference type="Proteomes" id="UP001153404">
    <property type="component" value="Unassembled WGS sequence"/>
</dbReference>
<feature type="domain" description="Carbohydrate-binding" evidence="2">
    <location>
        <begin position="152"/>
        <end position="323"/>
    </location>
</feature>
<proteinExistence type="predicted"/>
<evidence type="ECO:0000313" key="3">
    <source>
        <dbReference type="EMBL" id="MDG0807992.1"/>
    </source>
</evidence>
<dbReference type="EMBL" id="JAPDIA010000001">
    <property type="protein sequence ID" value="MDG0807992.1"/>
    <property type="molecule type" value="Genomic_DNA"/>
</dbReference>
<feature type="region of interest" description="Disordered" evidence="1">
    <location>
        <begin position="336"/>
        <end position="374"/>
    </location>
</feature>
<feature type="compositionally biased region" description="Basic and acidic residues" evidence="1">
    <location>
        <begin position="339"/>
        <end position="355"/>
    </location>
</feature>
<gene>
    <name evidence="3" type="ORF">OMP40_00175</name>
</gene>
<dbReference type="SUPFAM" id="SSF49344">
    <property type="entry name" value="CBD9-like"/>
    <property type="match status" value="1"/>
</dbReference>
<keyword evidence="4" id="KW-1185">Reference proteome</keyword>